<protein>
    <submittedName>
        <fullName evidence="2">Uncharacterized protein</fullName>
    </submittedName>
</protein>
<evidence type="ECO:0000313" key="3">
    <source>
        <dbReference type="Proteomes" id="UP001066276"/>
    </source>
</evidence>
<evidence type="ECO:0000313" key="2">
    <source>
        <dbReference type="EMBL" id="KAJ1153232.1"/>
    </source>
</evidence>
<sequence>MNGEDGLNEEEDGDERGRWITERDTEENIPEQPKAEPENPDRVRDTGGRRTQEPSEEAPKPRHVPGGAWLSKTEAYLFTIPQTAECPEDTANAADATAHVAAGACCVTASLSCSLLLELEASLSAAPPPHCPRGCA</sequence>
<gene>
    <name evidence="2" type="ORF">NDU88_005993</name>
</gene>
<feature type="compositionally biased region" description="Basic and acidic residues" evidence="1">
    <location>
        <begin position="33"/>
        <end position="60"/>
    </location>
</feature>
<accession>A0AAV7RNC4</accession>
<organism evidence="2 3">
    <name type="scientific">Pleurodeles waltl</name>
    <name type="common">Iberian ribbed newt</name>
    <dbReference type="NCBI Taxonomy" id="8319"/>
    <lineage>
        <taxon>Eukaryota</taxon>
        <taxon>Metazoa</taxon>
        <taxon>Chordata</taxon>
        <taxon>Craniata</taxon>
        <taxon>Vertebrata</taxon>
        <taxon>Euteleostomi</taxon>
        <taxon>Amphibia</taxon>
        <taxon>Batrachia</taxon>
        <taxon>Caudata</taxon>
        <taxon>Salamandroidea</taxon>
        <taxon>Salamandridae</taxon>
        <taxon>Pleurodelinae</taxon>
        <taxon>Pleurodeles</taxon>
    </lineage>
</organism>
<keyword evidence="3" id="KW-1185">Reference proteome</keyword>
<dbReference type="Proteomes" id="UP001066276">
    <property type="component" value="Chromosome 5"/>
</dbReference>
<comment type="caution">
    <text evidence="2">The sequence shown here is derived from an EMBL/GenBank/DDBJ whole genome shotgun (WGS) entry which is preliminary data.</text>
</comment>
<proteinExistence type="predicted"/>
<evidence type="ECO:0000256" key="1">
    <source>
        <dbReference type="SAM" id="MobiDB-lite"/>
    </source>
</evidence>
<dbReference type="AlphaFoldDB" id="A0AAV7RNC4"/>
<dbReference type="EMBL" id="JANPWB010000009">
    <property type="protein sequence ID" value="KAJ1153232.1"/>
    <property type="molecule type" value="Genomic_DNA"/>
</dbReference>
<name>A0AAV7RNC4_PLEWA</name>
<reference evidence="2" key="1">
    <citation type="journal article" date="2022" name="bioRxiv">
        <title>Sequencing and chromosome-scale assembly of the giantPleurodeles waltlgenome.</title>
        <authorList>
            <person name="Brown T."/>
            <person name="Elewa A."/>
            <person name="Iarovenko S."/>
            <person name="Subramanian E."/>
            <person name="Araus A.J."/>
            <person name="Petzold A."/>
            <person name="Susuki M."/>
            <person name="Suzuki K.-i.T."/>
            <person name="Hayashi T."/>
            <person name="Toyoda A."/>
            <person name="Oliveira C."/>
            <person name="Osipova E."/>
            <person name="Leigh N.D."/>
            <person name="Simon A."/>
            <person name="Yun M.H."/>
        </authorList>
    </citation>
    <scope>NUCLEOTIDE SEQUENCE</scope>
    <source>
        <strain evidence="2">20211129_DDA</strain>
        <tissue evidence="2">Liver</tissue>
    </source>
</reference>
<feature type="compositionally biased region" description="Acidic residues" evidence="1">
    <location>
        <begin position="1"/>
        <end position="14"/>
    </location>
</feature>
<feature type="region of interest" description="Disordered" evidence="1">
    <location>
        <begin position="1"/>
        <end position="67"/>
    </location>
</feature>